<name>A0ABY4C4M6_9BACT</name>
<evidence type="ECO:0000313" key="1">
    <source>
        <dbReference type="EMBL" id="UOE99807.1"/>
    </source>
</evidence>
<dbReference type="RefSeq" id="WP_243535105.1">
    <property type="nucleotide sequence ID" value="NZ_CP093442.1"/>
</dbReference>
<keyword evidence="2" id="KW-1185">Reference proteome</keyword>
<dbReference type="InterPro" id="IPR014845">
    <property type="entry name" value="GYD/TTHA1554"/>
</dbReference>
<dbReference type="Proteomes" id="UP000830116">
    <property type="component" value="Chromosome"/>
</dbReference>
<accession>A0ABY4C4M6</accession>
<evidence type="ECO:0000313" key="2">
    <source>
        <dbReference type="Proteomes" id="UP000830116"/>
    </source>
</evidence>
<protein>
    <submittedName>
        <fullName evidence="1">GYD domain-containing protein</fullName>
    </submittedName>
</protein>
<sequence length="109" mass="11861">MALYLTKFSYTPEAWARLISHGEDRRKAAQTYIEAVGGKLNGFWYAFGCHDGYIVWEAPDNVAMTAVAIAITAGGAVKDYETTVLVTVDDTLEALKKAAQVKYKPPGTA</sequence>
<dbReference type="Pfam" id="PF08734">
    <property type="entry name" value="GYD"/>
    <property type="match status" value="1"/>
</dbReference>
<proteinExistence type="predicted"/>
<gene>
    <name evidence="1" type="ORF">MNR06_08875</name>
</gene>
<organism evidence="1 2">
    <name type="scientific">Bdellovibrio reynosensis</name>
    <dbReference type="NCBI Taxonomy" id="2835041"/>
    <lineage>
        <taxon>Bacteria</taxon>
        <taxon>Pseudomonadati</taxon>
        <taxon>Bdellovibrionota</taxon>
        <taxon>Bdellovibrionia</taxon>
        <taxon>Bdellovibrionales</taxon>
        <taxon>Pseudobdellovibrionaceae</taxon>
        <taxon>Bdellovibrio</taxon>
    </lineage>
</organism>
<reference evidence="1" key="1">
    <citation type="submission" date="2022-03" db="EMBL/GenBank/DDBJ databases">
        <title>Genome Identification and Characterization of new species Bdellovibrio reynosense LBG001 sp. nov. from a Mexico soil sample.</title>
        <authorList>
            <person name="Camilli A."/>
            <person name="Ajao Y."/>
            <person name="Guo X."/>
        </authorList>
    </citation>
    <scope>NUCLEOTIDE SEQUENCE</scope>
    <source>
        <strain evidence="1">LBG001</strain>
    </source>
</reference>
<dbReference type="EMBL" id="CP093442">
    <property type="protein sequence ID" value="UOE99807.1"/>
    <property type="molecule type" value="Genomic_DNA"/>
</dbReference>